<comment type="caution">
    <text evidence="2">The sequence shown here is derived from an EMBL/GenBank/DDBJ whole genome shotgun (WGS) entry which is preliminary data.</text>
</comment>
<dbReference type="PROSITE" id="PS50830">
    <property type="entry name" value="TNASE_3"/>
    <property type="match status" value="1"/>
</dbReference>
<dbReference type="InterPro" id="IPR035437">
    <property type="entry name" value="SNase_OB-fold_sf"/>
</dbReference>
<evidence type="ECO:0000259" key="1">
    <source>
        <dbReference type="PROSITE" id="PS50830"/>
    </source>
</evidence>
<dbReference type="Proteomes" id="UP000468591">
    <property type="component" value="Unassembled WGS sequence"/>
</dbReference>
<evidence type="ECO:0000313" key="2">
    <source>
        <dbReference type="EMBL" id="NEK25273.1"/>
    </source>
</evidence>
<organism evidence="2 3">
    <name type="scientific">Sulfitobacter sediminilitoris</name>
    <dbReference type="NCBI Taxonomy" id="2698830"/>
    <lineage>
        <taxon>Bacteria</taxon>
        <taxon>Pseudomonadati</taxon>
        <taxon>Pseudomonadota</taxon>
        <taxon>Alphaproteobacteria</taxon>
        <taxon>Rhodobacterales</taxon>
        <taxon>Roseobacteraceae</taxon>
        <taxon>Sulfitobacter</taxon>
    </lineage>
</organism>
<protein>
    <submittedName>
        <fullName evidence="2">Thermonuclease family protein</fullName>
    </submittedName>
</protein>
<sequence length="132" mass="13990">MQGPGGIQVKRVTVVDGDTIRARGQSASIRLVGFNTPETYNPVCEAGLALGKQATARLKELLRNASSIDLEIVPCACRPGTQGTEDCNYGRQCGKLSVDGRDVGRTLISEGLAAPFRCGTTACPPTPRPWCK</sequence>
<keyword evidence="3" id="KW-1185">Reference proteome</keyword>
<gene>
    <name evidence="2" type="ORF">GV827_23220</name>
</gene>
<dbReference type="SUPFAM" id="SSF50199">
    <property type="entry name" value="Staphylococcal nuclease"/>
    <property type="match status" value="1"/>
</dbReference>
<accession>A0A6P0CL39</accession>
<dbReference type="InterPro" id="IPR016071">
    <property type="entry name" value="Staphylococal_nuclease_OB-fold"/>
</dbReference>
<dbReference type="EMBL" id="JAABNT010000090">
    <property type="protein sequence ID" value="NEK25273.1"/>
    <property type="molecule type" value="Genomic_DNA"/>
</dbReference>
<dbReference type="AlphaFoldDB" id="A0A6P0CL39"/>
<proteinExistence type="predicted"/>
<evidence type="ECO:0000313" key="3">
    <source>
        <dbReference type="Proteomes" id="UP000468591"/>
    </source>
</evidence>
<reference evidence="2 3" key="1">
    <citation type="submission" date="2020-01" db="EMBL/GenBank/DDBJ databases">
        <title>Sulfitobacter sediminilitoris sp. nov., isolated from a tidal flat.</title>
        <authorList>
            <person name="Park S."/>
            <person name="Yoon J.-H."/>
        </authorList>
    </citation>
    <scope>NUCLEOTIDE SEQUENCE [LARGE SCALE GENOMIC DNA]</scope>
    <source>
        <strain evidence="2 3">JBTF-M27</strain>
    </source>
</reference>
<dbReference type="Gene3D" id="2.40.50.90">
    <property type="match status" value="1"/>
</dbReference>
<name>A0A6P0CL39_9RHOB</name>
<dbReference type="SMART" id="SM00318">
    <property type="entry name" value="SNc"/>
    <property type="match status" value="1"/>
</dbReference>
<dbReference type="Pfam" id="PF00565">
    <property type="entry name" value="SNase"/>
    <property type="match status" value="1"/>
</dbReference>
<feature type="domain" description="TNase-like" evidence="1">
    <location>
        <begin position="5"/>
        <end position="113"/>
    </location>
</feature>